<evidence type="ECO:0000313" key="3">
    <source>
        <dbReference type="Proteomes" id="UP000271889"/>
    </source>
</evidence>
<dbReference type="EMBL" id="UYRV01109523">
    <property type="protein sequence ID" value="VDN25260.1"/>
    <property type="molecule type" value="Genomic_DNA"/>
</dbReference>
<keyword evidence="3" id="KW-1185">Reference proteome</keyword>
<proteinExistence type="predicted"/>
<gene>
    <name evidence="2" type="ORF">CGOC_LOCUS10047</name>
</gene>
<dbReference type="AlphaFoldDB" id="A0A3P7MG04"/>
<organism evidence="2 3">
    <name type="scientific">Cylicostephanus goldi</name>
    <name type="common">Nematode worm</name>
    <dbReference type="NCBI Taxonomy" id="71465"/>
    <lineage>
        <taxon>Eukaryota</taxon>
        <taxon>Metazoa</taxon>
        <taxon>Ecdysozoa</taxon>
        <taxon>Nematoda</taxon>
        <taxon>Chromadorea</taxon>
        <taxon>Rhabditida</taxon>
        <taxon>Rhabditina</taxon>
        <taxon>Rhabditomorpha</taxon>
        <taxon>Strongyloidea</taxon>
        <taxon>Strongylidae</taxon>
        <taxon>Cylicostephanus</taxon>
    </lineage>
</organism>
<name>A0A3P7MG04_CYLGO</name>
<evidence type="ECO:0000313" key="2">
    <source>
        <dbReference type="EMBL" id="VDN25260.1"/>
    </source>
</evidence>
<keyword evidence="1" id="KW-0812">Transmembrane</keyword>
<accession>A0A3P7MG04</accession>
<reference evidence="2 3" key="1">
    <citation type="submission" date="2018-11" db="EMBL/GenBank/DDBJ databases">
        <authorList>
            <consortium name="Pathogen Informatics"/>
        </authorList>
    </citation>
    <scope>NUCLEOTIDE SEQUENCE [LARGE SCALE GENOMIC DNA]</scope>
</reference>
<dbReference type="OrthoDB" id="3098at2759"/>
<keyword evidence="1" id="KW-0472">Membrane</keyword>
<sequence length="102" mass="12231">MNYRMRVDKQLAQPQQRYQVNIVPRQGPDYDEDTFDSLDKALYEDIHALLLRLSEGEFDIWEALEEVCFQISFYFWFLCSVSVLYFAAFDWVHIVDLVQKIP</sequence>
<protein>
    <submittedName>
        <fullName evidence="2">Uncharacterized protein</fullName>
    </submittedName>
</protein>
<evidence type="ECO:0000256" key="1">
    <source>
        <dbReference type="SAM" id="Phobius"/>
    </source>
</evidence>
<feature type="transmembrane region" description="Helical" evidence="1">
    <location>
        <begin position="73"/>
        <end position="94"/>
    </location>
</feature>
<keyword evidence="1" id="KW-1133">Transmembrane helix</keyword>
<dbReference type="Proteomes" id="UP000271889">
    <property type="component" value="Unassembled WGS sequence"/>
</dbReference>